<organism evidence="1 2">
    <name type="scientific">Vibrio ichthyoenteri ATCC 700023</name>
    <dbReference type="NCBI Taxonomy" id="870968"/>
    <lineage>
        <taxon>Bacteria</taxon>
        <taxon>Pseudomonadati</taxon>
        <taxon>Pseudomonadota</taxon>
        <taxon>Gammaproteobacteria</taxon>
        <taxon>Vibrionales</taxon>
        <taxon>Vibrionaceae</taxon>
        <taxon>Vibrio</taxon>
    </lineage>
</organism>
<feature type="non-terminal residue" evidence="1">
    <location>
        <position position="59"/>
    </location>
</feature>
<dbReference type="Proteomes" id="UP000004605">
    <property type="component" value="Unassembled WGS sequence"/>
</dbReference>
<reference evidence="1 2" key="1">
    <citation type="journal article" date="2012" name="Int. J. Syst. Evol. Microbiol.">
        <title>Vibrio caribbeanicus sp. nov., isolated from the marine sponge Scleritoderma cyanea.</title>
        <authorList>
            <person name="Hoffmann M."/>
            <person name="Monday S.R."/>
            <person name="Allard M.W."/>
            <person name="Strain E.A."/>
            <person name="Whittaker P."/>
            <person name="Naum M."/>
            <person name="McCarthy P.J."/>
            <person name="Lopez J.V."/>
            <person name="Fischer M."/>
            <person name="Brown E.W."/>
        </authorList>
    </citation>
    <scope>NUCLEOTIDE SEQUENCE [LARGE SCALE GENOMIC DNA]</scope>
    <source>
        <strain evidence="1 2">ATCC 700023</strain>
    </source>
</reference>
<dbReference type="EMBL" id="AFWF01000060">
    <property type="protein sequence ID" value="EGU44974.1"/>
    <property type="molecule type" value="Genomic_DNA"/>
</dbReference>
<sequence length="59" mass="7066">MTWSFHHYYTNKADGLIGKLKLNEQERSKLINLRDIVRLRVKDVFEEARNIAHQANKQK</sequence>
<gene>
    <name evidence="1" type="ORF">VII00023_03648</name>
</gene>
<comment type="caution">
    <text evidence="1">The sequence shown here is derived from an EMBL/GenBank/DDBJ whole genome shotgun (WGS) entry which is preliminary data.</text>
</comment>
<keyword evidence="2" id="KW-1185">Reference proteome</keyword>
<accession>F9RZG9</accession>
<proteinExistence type="predicted"/>
<evidence type="ECO:0000313" key="2">
    <source>
        <dbReference type="Proteomes" id="UP000004605"/>
    </source>
</evidence>
<protein>
    <submittedName>
        <fullName evidence="1">Uncharacterized protein</fullName>
    </submittedName>
</protein>
<dbReference type="AlphaFoldDB" id="F9RZG9"/>
<evidence type="ECO:0000313" key="1">
    <source>
        <dbReference type="EMBL" id="EGU44974.1"/>
    </source>
</evidence>
<name>F9RZG9_9VIBR</name>